<dbReference type="AlphaFoldDB" id="A0A484LTV4"/>
<dbReference type="Proteomes" id="UP000595140">
    <property type="component" value="Unassembled WGS sequence"/>
</dbReference>
<protein>
    <submittedName>
        <fullName evidence="1">Uncharacterized protein</fullName>
    </submittedName>
</protein>
<gene>
    <name evidence="1" type="ORF">CCAM_LOCUS21473</name>
</gene>
<name>A0A484LTV4_9ASTE</name>
<reference evidence="1 2" key="1">
    <citation type="submission" date="2018-04" db="EMBL/GenBank/DDBJ databases">
        <authorList>
            <person name="Vogel A."/>
        </authorList>
    </citation>
    <scope>NUCLEOTIDE SEQUENCE [LARGE SCALE GENOMIC DNA]</scope>
</reference>
<proteinExistence type="predicted"/>
<accession>A0A484LTV4</accession>
<dbReference type="EMBL" id="OOIL02002010">
    <property type="protein sequence ID" value="VFQ79697.1"/>
    <property type="molecule type" value="Genomic_DNA"/>
</dbReference>
<keyword evidence="2" id="KW-1185">Reference proteome</keyword>
<sequence>MAGKSSAAPSQPAASSLNDVWLAVKDLALEIHALRQEQIALSRRVDDAFSLLETRETLSDYKSGLFCNRLFKPRRPDPDFPTWFYSVTGIRPNAWMSNIEQPKEEQLHEPVKEIISVVTVEKDIIAPTSVSDEVPVIIFDDCATDFAGNISLENPFVLPNDVSLPKAFPLTSMFERVRDHVLLEGGRGLHFVSFEAPSLITLLGVLCLPGQNSEAWSEGGQFILFAIASTILKLEWDPPPNMACTGSLHTVCFPTSYTLRTRCVSIGAAVIQKD</sequence>
<evidence type="ECO:0000313" key="2">
    <source>
        <dbReference type="Proteomes" id="UP000595140"/>
    </source>
</evidence>
<organism evidence="1 2">
    <name type="scientific">Cuscuta campestris</name>
    <dbReference type="NCBI Taxonomy" id="132261"/>
    <lineage>
        <taxon>Eukaryota</taxon>
        <taxon>Viridiplantae</taxon>
        <taxon>Streptophyta</taxon>
        <taxon>Embryophyta</taxon>
        <taxon>Tracheophyta</taxon>
        <taxon>Spermatophyta</taxon>
        <taxon>Magnoliopsida</taxon>
        <taxon>eudicotyledons</taxon>
        <taxon>Gunneridae</taxon>
        <taxon>Pentapetalae</taxon>
        <taxon>asterids</taxon>
        <taxon>lamiids</taxon>
        <taxon>Solanales</taxon>
        <taxon>Convolvulaceae</taxon>
        <taxon>Cuscuteae</taxon>
        <taxon>Cuscuta</taxon>
        <taxon>Cuscuta subgen. Grammica</taxon>
        <taxon>Cuscuta sect. Cleistogrammica</taxon>
    </lineage>
</organism>
<evidence type="ECO:0000313" key="1">
    <source>
        <dbReference type="EMBL" id="VFQ79697.1"/>
    </source>
</evidence>